<dbReference type="Proteomes" id="UP000228859">
    <property type="component" value="Unassembled WGS sequence"/>
</dbReference>
<evidence type="ECO:0000313" key="5">
    <source>
        <dbReference type="Proteomes" id="UP000228859"/>
    </source>
</evidence>
<organism evidence="4 5">
    <name type="scientific">Sulfuricurvum kujiense</name>
    <dbReference type="NCBI Taxonomy" id="148813"/>
    <lineage>
        <taxon>Bacteria</taxon>
        <taxon>Pseudomonadati</taxon>
        <taxon>Campylobacterota</taxon>
        <taxon>Epsilonproteobacteria</taxon>
        <taxon>Campylobacterales</taxon>
        <taxon>Sulfurimonadaceae</taxon>
        <taxon>Sulfuricurvum</taxon>
    </lineage>
</organism>
<evidence type="ECO:0000259" key="3">
    <source>
        <dbReference type="PROSITE" id="PS50887"/>
    </source>
</evidence>
<comment type="catalytic activity">
    <reaction evidence="2">
        <text>2 GTP = 3',3'-c-di-GMP + 2 diphosphate</text>
        <dbReference type="Rhea" id="RHEA:24898"/>
        <dbReference type="ChEBI" id="CHEBI:33019"/>
        <dbReference type="ChEBI" id="CHEBI:37565"/>
        <dbReference type="ChEBI" id="CHEBI:58805"/>
        <dbReference type="EC" id="2.7.7.65"/>
    </reaction>
</comment>
<dbReference type="InterPro" id="IPR029787">
    <property type="entry name" value="Nucleotide_cyclase"/>
</dbReference>
<dbReference type="PANTHER" id="PTHR45138:SF9">
    <property type="entry name" value="DIGUANYLATE CYCLASE DGCM-RELATED"/>
    <property type="match status" value="1"/>
</dbReference>
<dbReference type="CDD" id="cd01949">
    <property type="entry name" value="GGDEF"/>
    <property type="match status" value="1"/>
</dbReference>
<evidence type="ECO:0000313" key="4">
    <source>
        <dbReference type="EMBL" id="DAB37777.1"/>
    </source>
</evidence>
<dbReference type="GO" id="GO:1902201">
    <property type="term" value="P:negative regulation of bacterial-type flagellum-dependent cell motility"/>
    <property type="evidence" value="ECO:0007669"/>
    <property type="project" value="TreeGrafter"/>
</dbReference>
<evidence type="ECO:0000256" key="1">
    <source>
        <dbReference type="ARBA" id="ARBA00012528"/>
    </source>
</evidence>
<proteinExistence type="predicted"/>
<protein>
    <recommendedName>
        <fullName evidence="1">diguanylate cyclase</fullName>
        <ecNumber evidence="1">2.7.7.65</ecNumber>
    </recommendedName>
</protein>
<dbReference type="NCBIfam" id="TIGR00254">
    <property type="entry name" value="GGDEF"/>
    <property type="match status" value="1"/>
</dbReference>
<dbReference type="InterPro" id="IPR043128">
    <property type="entry name" value="Rev_trsase/Diguanyl_cyclase"/>
</dbReference>
<evidence type="ECO:0000256" key="2">
    <source>
        <dbReference type="ARBA" id="ARBA00034247"/>
    </source>
</evidence>
<sequence length="309" mass="35310">MVENNQINPFLFHFCKELSIHLESVASRQSTIAPAEFAELVTNATHEVLESYASGEIDLLAYRNTCADEYKELAIKSIDSYTQTNEQIGKISEEQASLLDNKNGDSLINFEKITEKFNDIQTHLSDEVSRANEVIYTLLEQVKSLEVKTSLDPLTKTFNRYALHEHLRAVLEKETLDFDIFVLMIDVDNFKLINDQYGHIAGDKVLIFLAKVFKKALRDGDRVYRFGGEEFIILLNRTDLEGAQLAAERLLTLCRNNKPLFQNKQISVTLSIGMTKVVEKDTIDTIIERSDTALYRAKNNGKDRLEMEF</sequence>
<dbReference type="GO" id="GO:0052621">
    <property type="term" value="F:diguanylate cyclase activity"/>
    <property type="evidence" value="ECO:0007669"/>
    <property type="project" value="UniProtKB-EC"/>
</dbReference>
<dbReference type="GO" id="GO:0043709">
    <property type="term" value="P:cell adhesion involved in single-species biofilm formation"/>
    <property type="evidence" value="ECO:0007669"/>
    <property type="project" value="TreeGrafter"/>
</dbReference>
<dbReference type="Pfam" id="PF00990">
    <property type="entry name" value="GGDEF"/>
    <property type="match status" value="1"/>
</dbReference>
<dbReference type="SUPFAM" id="SSF55073">
    <property type="entry name" value="Nucleotide cyclase"/>
    <property type="match status" value="1"/>
</dbReference>
<dbReference type="EMBL" id="DLUI01000134">
    <property type="protein sequence ID" value="DAB37777.1"/>
    <property type="molecule type" value="Genomic_DNA"/>
</dbReference>
<comment type="caution">
    <text evidence="4">The sequence shown here is derived from an EMBL/GenBank/DDBJ whole genome shotgun (WGS) entry which is preliminary data.</text>
</comment>
<dbReference type="InterPro" id="IPR000160">
    <property type="entry name" value="GGDEF_dom"/>
</dbReference>
<dbReference type="GO" id="GO:0005886">
    <property type="term" value="C:plasma membrane"/>
    <property type="evidence" value="ECO:0007669"/>
    <property type="project" value="TreeGrafter"/>
</dbReference>
<dbReference type="SMART" id="SM00267">
    <property type="entry name" value="GGDEF"/>
    <property type="match status" value="1"/>
</dbReference>
<gene>
    <name evidence="4" type="ORF">CFH83_09345</name>
</gene>
<dbReference type="EC" id="2.7.7.65" evidence="1"/>
<dbReference type="PANTHER" id="PTHR45138">
    <property type="entry name" value="REGULATORY COMPONENTS OF SENSORY TRANSDUCTION SYSTEM"/>
    <property type="match status" value="1"/>
</dbReference>
<dbReference type="PROSITE" id="PS50887">
    <property type="entry name" value="GGDEF"/>
    <property type="match status" value="1"/>
</dbReference>
<feature type="domain" description="GGDEF" evidence="3">
    <location>
        <begin position="178"/>
        <end position="309"/>
    </location>
</feature>
<accession>A0A2D3WGB2</accession>
<dbReference type="Gene3D" id="3.30.70.270">
    <property type="match status" value="1"/>
</dbReference>
<reference evidence="4 5" key="1">
    <citation type="journal article" date="2017" name="Front. Microbiol.">
        <title>Comparative Genomic Analysis of the Class Epsilonproteobacteria and Proposed Reclassification to Epsilonbacteraeota (phyl. nov.).</title>
        <authorList>
            <person name="Waite D.W."/>
            <person name="Vanwonterghem I."/>
            <person name="Rinke C."/>
            <person name="Parks D.H."/>
            <person name="Zhang Y."/>
            <person name="Takai K."/>
            <person name="Sievert S.M."/>
            <person name="Simon J."/>
            <person name="Campbell B.J."/>
            <person name="Hanson T.E."/>
            <person name="Woyke T."/>
            <person name="Klotz M.G."/>
            <person name="Hugenholtz P."/>
        </authorList>
    </citation>
    <scope>NUCLEOTIDE SEQUENCE [LARGE SCALE GENOMIC DNA]</scope>
    <source>
        <strain evidence="4">UBA12443</strain>
    </source>
</reference>
<dbReference type="FunFam" id="3.30.70.270:FF:000001">
    <property type="entry name" value="Diguanylate cyclase domain protein"/>
    <property type="match status" value="1"/>
</dbReference>
<name>A0A2D3WGB2_9BACT</name>
<dbReference type="InterPro" id="IPR050469">
    <property type="entry name" value="Diguanylate_Cyclase"/>
</dbReference>
<dbReference type="AlphaFoldDB" id="A0A2D3WGB2"/>